<dbReference type="PANTHER" id="PTHR30482:SF20">
    <property type="entry name" value="HIGH-AFFINITY BRANCHED-CHAIN AMINO ACID TRANSPORT SYSTEM PERMEASE PROTEIN LIVM"/>
    <property type="match status" value="1"/>
</dbReference>
<dbReference type="EMBL" id="CP006604">
    <property type="protein sequence ID" value="AHA27887.1"/>
    <property type="molecule type" value="Genomic_DNA"/>
</dbReference>
<protein>
    <submittedName>
        <fullName evidence="7">ABC-type branched-chain amino acid transport system, permease component</fullName>
    </submittedName>
</protein>
<dbReference type="GO" id="GO:0015658">
    <property type="term" value="F:branched-chain amino acid transmembrane transporter activity"/>
    <property type="evidence" value="ECO:0007669"/>
    <property type="project" value="InterPro"/>
</dbReference>
<proteinExistence type="predicted"/>
<feature type="transmembrane region" description="Helical" evidence="6">
    <location>
        <begin position="98"/>
        <end position="121"/>
    </location>
</feature>
<name>U6B829_9HYPH</name>
<evidence type="ECO:0000256" key="6">
    <source>
        <dbReference type="SAM" id="Phobius"/>
    </source>
</evidence>
<dbReference type="Pfam" id="PF02653">
    <property type="entry name" value="BPD_transp_2"/>
    <property type="match status" value="1"/>
</dbReference>
<evidence type="ECO:0000256" key="3">
    <source>
        <dbReference type="ARBA" id="ARBA00022692"/>
    </source>
</evidence>
<keyword evidence="3 6" id="KW-0812">Transmembrane</keyword>
<evidence type="ECO:0000256" key="5">
    <source>
        <dbReference type="ARBA" id="ARBA00023136"/>
    </source>
</evidence>
<feature type="transmembrane region" description="Helical" evidence="6">
    <location>
        <begin position="72"/>
        <end position="92"/>
    </location>
</feature>
<dbReference type="PATRIC" id="fig|1261131.3.peg.508"/>
<dbReference type="AlphaFoldDB" id="U6B829"/>
<evidence type="ECO:0000256" key="4">
    <source>
        <dbReference type="ARBA" id="ARBA00022989"/>
    </source>
</evidence>
<dbReference type="Proteomes" id="UP000017862">
    <property type="component" value="Chromosome"/>
</dbReference>
<reference evidence="7 8" key="1">
    <citation type="journal article" date="2014" name="Mol. Plant Microbe Interact.">
        <title>The complete genome sequence of Candidatus Liberibacter americanus, associated with citrus Huanglongbing.</title>
        <authorList>
            <person name="Wulff N.A."/>
            <person name="Zhang S."/>
            <person name="Setubal J.C."/>
            <person name="Almeida N.F."/>
            <person name="Martins E.C."/>
            <person name="Harakava R."/>
            <person name="Kumar D."/>
            <person name="Rangel L.T."/>
            <person name="Foissac X."/>
            <person name="Bove J."/>
            <person name="Gabriel D.W."/>
        </authorList>
    </citation>
    <scope>NUCLEOTIDE SEQUENCE [LARGE SCALE GENOMIC DNA]</scope>
    <source>
        <strain evidence="7 8">Sao Paulo</strain>
    </source>
</reference>
<accession>U6B829</accession>
<dbReference type="STRING" id="1261131.lam_534"/>
<evidence type="ECO:0000313" key="8">
    <source>
        <dbReference type="Proteomes" id="UP000017862"/>
    </source>
</evidence>
<gene>
    <name evidence="7" type="ORF">lam_534</name>
</gene>
<evidence type="ECO:0000256" key="1">
    <source>
        <dbReference type="ARBA" id="ARBA00004651"/>
    </source>
</evidence>
<dbReference type="InterPro" id="IPR001851">
    <property type="entry name" value="ABC_transp_permease"/>
</dbReference>
<dbReference type="KEGG" id="lar:lam_534"/>
<feature type="transmembrane region" description="Helical" evidence="6">
    <location>
        <begin position="17"/>
        <end position="34"/>
    </location>
</feature>
<dbReference type="RefSeq" id="WP_007557264.1">
    <property type="nucleotide sequence ID" value="NC_022793.1"/>
</dbReference>
<feature type="transmembrane region" description="Helical" evidence="6">
    <location>
        <begin position="46"/>
        <end position="65"/>
    </location>
</feature>
<feature type="transmembrane region" description="Helical" evidence="6">
    <location>
        <begin position="292"/>
        <end position="312"/>
    </location>
</feature>
<dbReference type="InterPro" id="IPR043428">
    <property type="entry name" value="LivM-like"/>
</dbReference>
<dbReference type="GO" id="GO:0005886">
    <property type="term" value="C:plasma membrane"/>
    <property type="evidence" value="ECO:0007669"/>
    <property type="project" value="UniProtKB-SubCell"/>
</dbReference>
<keyword evidence="4 6" id="KW-1133">Transmembrane helix</keyword>
<comment type="subcellular location">
    <subcellularLocation>
        <location evidence="1">Cell membrane</location>
        <topology evidence="1">Multi-pass membrane protein</topology>
    </subcellularLocation>
</comment>
<evidence type="ECO:0000313" key="7">
    <source>
        <dbReference type="EMBL" id="AHA27887.1"/>
    </source>
</evidence>
<dbReference type="CDD" id="cd06581">
    <property type="entry name" value="TM_PBP1_LivM_like"/>
    <property type="match status" value="1"/>
</dbReference>
<dbReference type="eggNOG" id="COG4177">
    <property type="taxonomic scope" value="Bacteria"/>
</dbReference>
<organism evidence="7 8">
    <name type="scientific">Candidatus Liberibacter americanus str. Sao Paulo</name>
    <dbReference type="NCBI Taxonomy" id="1261131"/>
    <lineage>
        <taxon>Bacteria</taxon>
        <taxon>Pseudomonadati</taxon>
        <taxon>Pseudomonadota</taxon>
        <taxon>Alphaproteobacteria</taxon>
        <taxon>Hyphomicrobiales</taxon>
        <taxon>Rhizobiaceae</taxon>
        <taxon>Liberibacter</taxon>
    </lineage>
</organism>
<feature type="transmembrane region" description="Helical" evidence="6">
    <location>
        <begin position="236"/>
        <end position="256"/>
    </location>
</feature>
<keyword evidence="5 6" id="KW-0472">Membrane</keyword>
<feature type="transmembrane region" description="Helical" evidence="6">
    <location>
        <begin position="268"/>
        <end position="286"/>
    </location>
</feature>
<evidence type="ECO:0000256" key="2">
    <source>
        <dbReference type="ARBA" id="ARBA00022475"/>
    </source>
</evidence>
<feature type="transmembrane region" description="Helical" evidence="6">
    <location>
        <begin position="181"/>
        <end position="202"/>
    </location>
</feature>
<feature type="transmembrane region" description="Helical" evidence="6">
    <location>
        <begin position="324"/>
        <end position="341"/>
    </location>
</feature>
<dbReference type="HOGENOM" id="CLU_031365_1_1_5"/>
<sequence>MSLFIPKVRFLKKNINNIWYSLFAIYPIAVVSFFNSSKAYRYIDGVGINILIYVILAWGLSILVGTTGLLSLNYIIAYAVGAYSYTILGIWYDISPLLLLPISALIAGLSGVILGLPSLILRGDLFALITFTMTEIFQTFLTQKKVLTGGKSGIYLPDHLMFLGLKIKRVMGFLNLPYSSLYFKIFLYYILLALCFLSVWIISKFRSSYTGSILRNIRDNHKSFFKFNTNVVSAKLSAFIVSSILAGACGALFATTHGFIAPKFFNNSESLIVLSFVILGGMTSFYRIAGVVIVLICSIEIFCGVNLLGTLLKFDCSVDVRHRTLMIVSLFLVVIVRSYSLSRLRHPSPFLESKR</sequence>
<dbReference type="PANTHER" id="PTHR30482">
    <property type="entry name" value="HIGH-AFFINITY BRANCHED-CHAIN AMINO ACID TRANSPORT SYSTEM PERMEASE"/>
    <property type="match status" value="1"/>
</dbReference>
<keyword evidence="8" id="KW-1185">Reference proteome</keyword>
<keyword evidence="2" id="KW-1003">Cell membrane</keyword>